<evidence type="ECO:0000313" key="2">
    <source>
        <dbReference type="Proteomes" id="UP000233551"/>
    </source>
</evidence>
<gene>
    <name evidence="1" type="ORF">CRG98_023075</name>
</gene>
<organism evidence="1 2">
    <name type="scientific">Punica granatum</name>
    <name type="common">Pomegranate</name>
    <dbReference type="NCBI Taxonomy" id="22663"/>
    <lineage>
        <taxon>Eukaryota</taxon>
        <taxon>Viridiplantae</taxon>
        <taxon>Streptophyta</taxon>
        <taxon>Embryophyta</taxon>
        <taxon>Tracheophyta</taxon>
        <taxon>Spermatophyta</taxon>
        <taxon>Magnoliopsida</taxon>
        <taxon>eudicotyledons</taxon>
        <taxon>Gunneridae</taxon>
        <taxon>Pentapetalae</taxon>
        <taxon>rosids</taxon>
        <taxon>malvids</taxon>
        <taxon>Myrtales</taxon>
        <taxon>Lythraceae</taxon>
        <taxon>Punica</taxon>
    </lineage>
</organism>
<dbReference type="EMBL" id="PGOL01001595">
    <property type="protein sequence ID" value="PKI56549.1"/>
    <property type="molecule type" value="Genomic_DNA"/>
</dbReference>
<dbReference type="AlphaFoldDB" id="A0A2I0JJW0"/>
<comment type="caution">
    <text evidence="1">The sequence shown here is derived from an EMBL/GenBank/DDBJ whole genome shotgun (WGS) entry which is preliminary data.</text>
</comment>
<keyword evidence="2" id="KW-1185">Reference proteome</keyword>
<accession>A0A2I0JJW0</accession>
<evidence type="ECO:0000313" key="1">
    <source>
        <dbReference type="EMBL" id="PKI56549.1"/>
    </source>
</evidence>
<proteinExistence type="predicted"/>
<protein>
    <submittedName>
        <fullName evidence="1">Uncharacterized protein</fullName>
    </submittedName>
</protein>
<dbReference type="Proteomes" id="UP000233551">
    <property type="component" value="Unassembled WGS sequence"/>
</dbReference>
<name>A0A2I0JJW0_PUNGR</name>
<reference evidence="1 2" key="1">
    <citation type="submission" date="2017-11" db="EMBL/GenBank/DDBJ databases">
        <title>De-novo sequencing of pomegranate (Punica granatum L.) genome.</title>
        <authorList>
            <person name="Akparov Z."/>
            <person name="Amiraslanov A."/>
            <person name="Hajiyeva S."/>
            <person name="Abbasov M."/>
            <person name="Kaur K."/>
            <person name="Hamwieh A."/>
            <person name="Solovyev V."/>
            <person name="Salamov A."/>
            <person name="Braich B."/>
            <person name="Kosarev P."/>
            <person name="Mahmoud A."/>
            <person name="Hajiyev E."/>
            <person name="Babayeva S."/>
            <person name="Izzatullayeva V."/>
            <person name="Mammadov A."/>
            <person name="Mammadov A."/>
            <person name="Sharifova S."/>
            <person name="Ojaghi J."/>
            <person name="Eynullazada K."/>
            <person name="Bayramov B."/>
            <person name="Abdulazimova A."/>
            <person name="Shahmuradov I."/>
        </authorList>
    </citation>
    <scope>NUCLEOTIDE SEQUENCE [LARGE SCALE GENOMIC DNA]</scope>
    <source>
        <strain evidence="2">cv. AG2017</strain>
        <tissue evidence="1">Leaf</tissue>
    </source>
</reference>
<sequence>MNCNAKIVNRFLDAQAYSSFGLLAQLDQFIDFTVSKWIWTVDSMSGKEGAGSDVAASSAGARGGGGAGCTSGPCLDMWWLT</sequence>